<gene>
    <name evidence="1" type="ORF">HLV39_00310</name>
</gene>
<sequence length="117" mass="13381">MTYDANFDQARLDQLAGQYLRNSDVVGRVLFFSESEDNRFDYGAYQLSDSDYEAIKASGFKMHLLELIDTLLVYRSQHNQPNASQGAIHLNGEKISIEWLPKETAEAMRNEDYPPVS</sequence>
<accession>A0A851HM93</accession>
<comment type="caution">
    <text evidence="1">The sequence shown here is derived from an EMBL/GenBank/DDBJ whole genome shotgun (WGS) entry which is preliminary data.</text>
</comment>
<proteinExistence type="predicted"/>
<reference evidence="1 2" key="1">
    <citation type="submission" date="2020-03" db="EMBL/GenBank/DDBJ databases">
        <title>Metagenomic, metatranscriptomic, and metabolomic analyses revealed the key microbes and metabolic features during the fermentation of ganjang, Korean traditional soy sauce.</title>
        <authorList>
            <person name="Chun B.H."/>
            <person name="Jeon C.O."/>
        </authorList>
    </citation>
    <scope>NUCLEOTIDE SEQUENCE [LARGE SCALE GENOMIC DNA]</scope>
    <source>
        <strain evidence="1 2">KG14</strain>
    </source>
</reference>
<protein>
    <submittedName>
        <fullName evidence="1">Uncharacterized protein</fullName>
    </submittedName>
</protein>
<dbReference type="Proteomes" id="UP000536442">
    <property type="component" value="Unassembled WGS sequence"/>
</dbReference>
<dbReference type="EMBL" id="JABEVQ010000001">
    <property type="protein sequence ID" value="NWN89937.1"/>
    <property type="molecule type" value="Genomic_DNA"/>
</dbReference>
<evidence type="ECO:0000313" key="1">
    <source>
        <dbReference type="EMBL" id="NWN89937.1"/>
    </source>
</evidence>
<name>A0A851HM93_9GAMM</name>
<keyword evidence="2" id="KW-1185">Reference proteome</keyword>
<dbReference type="AlphaFoldDB" id="A0A851HM93"/>
<organism evidence="1 2">
    <name type="scientific">Marinobacter adhaerens</name>
    <dbReference type="NCBI Taxonomy" id="1033846"/>
    <lineage>
        <taxon>Bacteria</taxon>
        <taxon>Pseudomonadati</taxon>
        <taxon>Pseudomonadota</taxon>
        <taxon>Gammaproteobacteria</taxon>
        <taxon>Pseudomonadales</taxon>
        <taxon>Marinobacteraceae</taxon>
        <taxon>Marinobacter</taxon>
    </lineage>
</organism>
<evidence type="ECO:0000313" key="2">
    <source>
        <dbReference type="Proteomes" id="UP000536442"/>
    </source>
</evidence>